<protein>
    <submittedName>
        <fullName evidence="3">Imidazolonepropionase-like amidohydrolase</fullName>
    </submittedName>
</protein>
<dbReference type="RefSeq" id="WP_184252784.1">
    <property type="nucleotide sequence ID" value="NZ_JACHIO010000002.1"/>
</dbReference>
<keyword evidence="3" id="KW-0378">Hydrolase</keyword>
<comment type="caution">
    <text evidence="3">The sequence shown here is derived from an EMBL/GenBank/DDBJ whole genome shotgun (WGS) entry which is preliminary data.</text>
</comment>
<dbReference type="SUPFAM" id="SSF51338">
    <property type="entry name" value="Composite domain of metallo-dependent hydrolases"/>
    <property type="match status" value="1"/>
</dbReference>
<evidence type="ECO:0000256" key="1">
    <source>
        <dbReference type="SAM" id="SignalP"/>
    </source>
</evidence>
<name>A0A7W8E897_9BACT</name>
<dbReference type="Gene3D" id="3.20.20.140">
    <property type="entry name" value="Metal-dependent hydrolases"/>
    <property type="match status" value="2"/>
</dbReference>
<dbReference type="Gene3D" id="2.30.40.10">
    <property type="entry name" value="Urease, subunit C, domain 1"/>
    <property type="match status" value="1"/>
</dbReference>
<dbReference type="AlphaFoldDB" id="A0A7W8E897"/>
<dbReference type="PANTHER" id="PTHR43135">
    <property type="entry name" value="ALPHA-D-RIBOSE 1-METHYLPHOSPHONATE 5-TRIPHOSPHATE DIPHOSPHATASE"/>
    <property type="match status" value="1"/>
</dbReference>
<evidence type="ECO:0000313" key="3">
    <source>
        <dbReference type="EMBL" id="MBB5062299.1"/>
    </source>
</evidence>
<dbReference type="Proteomes" id="UP000584867">
    <property type="component" value="Unassembled WGS sequence"/>
</dbReference>
<dbReference type="PANTHER" id="PTHR43135:SF3">
    <property type="entry name" value="ALPHA-D-RIBOSE 1-METHYLPHOSPHONATE 5-TRIPHOSPHATE DIPHOSPHATASE"/>
    <property type="match status" value="1"/>
</dbReference>
<dbReference type="InterPro" id="IPR032466">
    <property type="entry name" value="Metal_Hydrolase"/>
</dbReference>
<dbReference type="InterPro" id="IPR006680">
    <property type="entry name" value="Amidohydro-rel"/>
</dbReference>
<dbReference type="InterPro" id="IPR011059">
    <property type="entry name" value="Metal-dep_hydrolase_composite"/>
</dbReference>
<reference evidence="3 4" key="1">
    <citation type="submission" date="2020-08" db="EMBL/GenBank/DDBJ databases">
        <title>Genomic Encyclopedia of Type Strains, Phase IV (KMG-V): Genome sequencing to study the core and pangenomes of soil and plant-associated prokaryotes.</title>
        <authorList>
            <person name="Whitman W."/>
        </authorList>
    </citation>
    <scope>NUCLEOTIDE SEQUENCE [LARGE SCALE GENOMIC DNA]</scope>
    <source>
        <strain evidence="3 4">X5P3</strain>
    </source>
</reference>
<sequence length="448" mass="48622">MRSLLLLALSAFSLLPLSAQSRIAIENVTLIDGTDHAPRHGTTVVVEGATIIAITSSHKRQPQGTKIIDGTGKFLIPGLWNNDLHGPAFDQAKAPLLSLVSYGITTVRDMGAPLDDIVRLRTATASGALIGPRLFIAGPLLEGPVSIQMSLIVALFDEKQARDEVRTLKQRGVDYVEVDTSLTPELYGAIADEARTQGLPLVGHIPAEISAGSIVQANQKNVEHLGGRFLNVLISCSSDEESFNMETKRTYNELLTAMKEKRQASEPQFKAEFDDRLLSTFSEDKAQRLYRLYAAHGIAQTPTLYVLNTLWASNKDGDKLNDRDLESGKRIFAKDLEVVGEMKKAGVPILAGTDGPYPQGGEALHRELELLVQAGLTPLQALQSATRDAAQFMGVSKSMGTIEHGKIADLVLLDANPLENIANTRHINAVFLRGTLFTGDELSSMRSH</sequence>
<feature type="signal peptide" evidence="1">
    <location>
        <begin position="1"/>
        <end position="19"/>
    </location>
</feature>
<proteinExistence type="predicted"/>
<evidence type="ECO:0000313" key="4">
    <source>
        <dbReference type="Proteomes" id="UP000584867"/>
    </source>
</evidence>
<dbReference type="SUPFAM" id="SSF51556">
    <property type="entry name" value="Metallo-dependent hydrolases"/>
    <property type="match status" value="1"/>
</dbReference>
<feature type="domain" description="Amidohydrolase-related" evidence="2">
    <location>
        <begin position="268"/>
        <end position="435"/>
    </location>
</feature>
<organism evidence="3 4">
    <name type="scientific">Granulicella mallensis</name>
    <dbReference type="NCBI Taxonomy" id="940614"/>
    <lineage>
        <taxon>Bacteria</taxon>
        <taxon>Pseudomonadati</taxon>
        <taxon>Acidobacteriota</taxon>
        <taxon>Terriglobia</taxon>
        <taxon>Terriglobales</taxon>
        <taxon>Acidobacteriaceae</taxon>
        <taxon>Granulicella</taxon>
    </lineage>
</organism>
<keyword evidence="1" id="KW-0732">Signal</keyword>
<evidence type="ECO:0000259" key="2">
    <source>
        <dbReference type="Pfam" id="PF01979"/>
    </source>
</evidence>
<dbReference type="Pfam" id="PF01979">
    <property type="entry name" value="Amidohydro_1"/>
    <property type="match status" value="1"/>
</dbReference>
<feature type="chain" id="PRO_5031546068" evidence="1">
    <location>
        <begin position="20"/>
        <end position="448"/>
    </location>
</feature>
<accession>A0A7W8E897</accession>
<dbReference type="InterPro" id="IPR051781">
    <property type="entry name" value="Metallo-dep_Hydrolase"/>
</dbReference>
<gene>
    <name evidence="3" type="ORF">HDF15_000626</name>
</gene>
<dbReference type="EMBL" id="JACHIO010000002">
    <property type="protein sequence ID" value="MBB5062299.1"/>
    <property type="molecule type" value="Genomic_DNA"/>
</dbReference>
<dbReference type="GO" id="GO:0016810">
    <property type="term" value="F:hydrolase activity, acting on carbon-nitrogen (but not peptide) bonds"/>
    <property type="evidence" value="ECO:0007669"/>
    <property type="project" value="InterPro"/>
</dbReference>